<dbReference type="SUPFAM" id="SSF56752">
    <property type="entry name" value="D-aminoacid aminotransferase-like PLP-dependent enzymes"/>
    <property type="match status" value="1"/>
</dbReference>
<dbReference type="Gene3D" id="3.30.470.10">
    <property type="match status" value="1"/>
</dbReference>
<evidence type="ECO:0000256" key="1">
    <source>
        <dbReference type="ARBA" id="ARBA00004824"/>
    </source>
</evidence>
<dbReference type="Proteomes" id="UP000326903">
    <property type="component" value="Unassembled WGS sequence"/>
</dbReference>
<dbReference type="InterPro" id="IPR043132">
    <property type="entry name" value="BCAT-like_C"/>
</dbReference>
<organism evidence="9 10">
    <name type="scientific">Ginsengibacter hankyongi</name>
    <dbReference type="NCBI Taxonomy" id="2607284"/>
    <lineage>
        <taxon>Bacteria</taxon>
        <taxon>Pseudomonadati</taxon>
        <taxon>Bacteroidota</taxon>
        <taxon>Chitinophagia</taxon>
        <taxon>Chitinophagales</taxon>
        <taxon>Chitinophagaceae</taxon>
        <taxon>Ginsengibacter</taxon>
    </lineage>
</organism>
<evidence type="ECO:0000313" key="10">
    <source>
        <dbReference type="Proteomes" id="UP000326903"/>
    </source>
</evidence>
<evidence type="ECO:0000256" key="2">
    <source>
        <dbReference type="ARBA" id="ARBA00004931"/>
    </source>
</evidence>
<dbReference type="EC" id="2.6.1.42" evidence="5"/>
<dbReference type="RefSeq" id="WP_150412735.1">
    <property type="nucleotide sequence ID" value="NZ_VYQF01000001.1"/>
</dbReference>
<dbReference type="EMBL" id="VYQF01000001">
    <property type="protein sequence ID" value="KAA9040676.1"/>
    <property type="molecule type" value="Genomic_DNA"/>
</dbReference>
<comment type="caution">
    <text evidence="9">The sequence shown here is derived from an EMBL/GenBank/DDBJ whole genome shotgun (WGS) entry which is preliminary data.</text>
</comment>
<evidence type="ECO:0000256" key="3">
    <source>
        <dbReference type="ARBA" id="ARBA00005072"/>
    </source>
</evidence>
<sequence length="279" mass="32069">MAELFFIYNDKFYPANTPIIPPGNRSLRYGDGLFETMKIVGGKIINKDFHFERLFNGIALMQFDIPKNFHTAFLFNKIIELVKKNNHVALARVRLMIFRGNGGIFDPENLRPNYIVESWPLSNQMTLNENGLVVDVFPGAKKSCDNFSNLKSNNYLPYVMAGLYAKKNKLNDCIVLNSFDRVCDSAIANIFIIKKDKIITPPLSEGCVAGVMRRWMLEKSGLKKYKILEKNLSVNDIENADEFFLTNSIYNLRWVKTFRGKNYSNKIIAELYIHIAQTI</sequence>
<proteinExistence type="inferred from homology"/>
<name>A0A5J5IID0_9BACT</name>
<evidence type="ECO:0000256" key="4">
    <source>
        <dbReference type="ARBA" id="ARBA00009320"/>
    </source>
</evidence>
<dbReference type="InterPro" id="IPR043131">
    <property type="entry name" value="BCAT-like_N"/>
</dbReference>
<dbReference type="PANTHER" id="PTHR42743">
    <property type="entry name" value="AMINO-ACID AMINOTRANSFERASE"/>
    <property type="match status" value="1"/>
</dbReference>
<dbReference type="Pfam" id="PF01063">
    <property type="entry name" value="Aminotran_4"/>
    <property type="match status" value="1"/>
</dbReference>
<evidence type="ECO:0000256" key="6">
    <source>
        <dbReference type="ARBA" id="ARBA00048212"/>
    </source>
</evidence>
<dbReference type="GO" id="GO:0004084">
    <property type="term" value="F:branched-chain-amino-acid transaminase activity"/>
    <property type="evidence" value="ECO:0007669"/>
    <property type="project" value="UniProtKB-EC"/>
</dbReference>
<comment type="pathway">
    <text evidence="1">Amino-acid biosynthesis; L-isoleucine biosynthesis; L-isoleucine from 2-oxobutanoate: step 4/4.</text>
</comment>
<comment type="catalytic activity">
    <reaction evidence="8">
        <text>L-leucine + 2-oxoglutarate = 4-methyl-2-oxopentanoate + L-glutamate</text>
        <dbReference type="Rhea" id="RHEA:18321"/>
        <dbReference type="ChEBI" id="CHEBI:16810"/>
        <dbReference type="ChEBI" id="CHEBI:17865"/>
        <dbReference type="ChEBI" id="CHEBI:29985"/>
        <dbReference type="ChEBI" id="CHEBI:57427"/>
        <dbReference type="EC" id="2.6.1.42"/>
    </reaction>
</comment>
<comment type="pathway">
    <text evidence="2">Amino-acid biosynthesis; L-valine biosynthesis; L-valine from pyruvate: step 4/4.</text>
</comment>
<evidence type="ECO:0000256" key="8">
    <source>
        <dbReference type="ARBA" id="ARBA00049229"/>
    </source>
</evidence>
<comment type="catalytic activity">
    <reaction evidence="6">
        <text>L-valine + 2-oxoglutarate = 3-methyl-2-oxobutanoate + L-glutamate</text>
        <dbReference type="Rhea" id="RHEA:24813"/>
        <dbReference type="ChEBI" id="CHEBI:11851"/>
        <dbReference type="ChEBI" id="CHEBI:16810"/>
        <dbReference type="ChEBI" id="CHEBI:29985"/>
        <dbReference type="ChEBI" id="CHEBI:57762"/>
        <dbReference type="EC" id="2.6.1.42"/>
    </reaction>
</comment>
<evidence type="ECO:0000256" key="5">
    <source>
        <dbReference type="ARBA" id="ARBA00013053"/>
    </source>
</evidence>
<dbReference type="InterPro" id="IPR001544">
    <property type="entry name" value="Aminotrans_IV"/>
</dbReference>
<reference evidence="9 10" key="1">
    <citation type="submission" date="2019-09" db="EMBL/GenBank/DDBJ databases">
        <title>Draft genome sequence of Ginsengibacter sp. BR5-29.</title>
        <authorList>
            <person name="Im W.-T."/>
        </authorList>
    </citation>
    <scope>NUCLEOTIDE SEQUENCE [LARGE SCALE GENOMIC DNA]</scope>
    <source>
        <strain evidence="9 10">BR5-29</strain>
    </source>
</reference>
<dbReference type="PANTHER" id="PTHR42743:SF11">
    <property type="entry name" value="AMINODEOXYCHORISMATE LYASE"/>
    <property type="match status" value="1"/>
</dbReference>
<evidence type="ECO:0000256" key="7">
    <source>
        <dbReference type="ARBA" id="ARBA00048798"/>
    </source>
</evidence>
<protein>
    <recommendedName>
        <fullName evidence="5">branched-chain-amino-acid transaminase</fullName>
        <ecNumber evidence="5">2.6.1.42</ecNumber>
    </recommendedName>
</protein>
<keyword evidence="10" id="KW-1185">Reference proteome</keyword>
<dbReference type="Gene3D" id="3.20.10.10">
    <property type="entry name" value="D-amino Acid Aminotransferase, subunit A, domain 2"/>
    <property type="match status" value="1"/>
</dbReference>
<dbReference type="GO" id="GO:0046394">
    <property type="term" value="P:carboxylic acid biosynthetic process"/>
    <property type="evidence" value="ECO:0007669"/>
    <property type="project" value="UniProtKB-ARBA"/>
</dbReference>
<dbReference type="InterPro" id="IPR050571">
    <property type="entry name" value="Class-IV_PLP-Dep_Aminotrnsfr"/>
</dbReference>
<evidence type="ECO:0000313" key="9">
    <source>
        <dbReference type="EMBL" id="KAA9040676.1"/>
    </source>
</evidence>
<dbReference type="AlphaFoldDB" id="A0A5J5IID0"/>
<dbReference type="InterPro" id="IPR036038">
    <property type="entry name" value="Aminotransferase-like"/>
</dbReference>
<gene>
    <name evidence="9" type="ORF">FW778_01150</name>
</gene>
<comment type="catalytic activity">
    <reaction evidence="7">
        <text>L-isoleucine + 2-oxoglutarate = (S)-3-methyl-2-oxopentanoate + L-glutamate</text>
        <dbReference type="Rhea" id="RHEA:24801"/>
        <dbReference type="ChEBI" id="CHEBI:16810"/>
        <dbReference type="ChEBI" id="CHEBI:29985"/>
        <dbReference type="ChEBI" id="CHEBI:35146"/>
        <dbReference type="ChEBI" id="CHEBI:58045"/>
        <dbReference type="EC" id="2.6.1.42"/>
    </reaction>
</comment>
<comment type="similarity">
    <text evidence="4">Belongs to the class-IV pyridoxal-phosphate-dependent aminotransferase family.</text>
</comment>
<comment type="pathway">
    <text evidence="3">Amino-acid biosynthesis; L-leucine biosynthesis; L-leucine from 3-methyl-2-oxobutanoate: step 4/4.</text>
</comment>
<accession>A0A5J5IID0</accession>